<dbReference type="Gene3D" id="1.10.8.60">
    <property type="match status" value="1"/>
</dbReference>
<dbReference type="InterPro" id="IPR009057">
    <property type="entry name" value="Homeodomain-like_sf"/>
</dbReference>
<dbReference type="InterPro" id="IPR025943">
    <property type="entry name" value="Sigma_54_int_dom_ATP-bd_2"/>
</dbReference>
<dbReference type="PROSITE" id="PS50045">
    <property type="entry name" value="SIGMA54_INTERACT_4"/>
    <property type="match status" value="1"/>
</dbReference>
<dbReference type="InterPro" id="IPR027417">
    <property type="entry name" value="P-loop_NTPase"/>
</dbReference>
<dbReference type="GO" id="GO:0043565">
    <property type="term" value="F:sequence-specific DNA binding"/>
    <property type="evidence" value="ECO:0007669"/>
    <property type="project" value="InterPro"/>
</dbReference>
<evidence type="ECO:0000313" key="8">
    <source>
        <dbReference type="Proteomes" id="UP000006365"/>
    </source>
</evidence>
<name>A0A7U3YM23_DESPD</name>
<dbReference type="PANTHER" id="PTHR32071:SF117">
    <property type="entry name" value="PTS-DEPENDENT DIHYDROXYACETONE KINASE OPERON REGULATORY PROTEIN-RELATED"/>
    <property type="match status" value="1"/>
</dbReference>
<keyword evidence="2" id="KW-0067">ATP-binding</keyword>
<dbReference type="Gene3D" id="3.40.50.2300">
    <property type="match status" value="1"/>
</dbReference>
<dbReference type="SUPFAM" id="SSF52540">
    <property type="entry name" value="P-loop containing nucleoside triphosphate hydrolases"/>
    <property type="match status" value="1"/>
</dbReference>
<dbReference type="SUPFAM" id="SSF46689">
    <property type="entry name" value="Homeodomain-like"/>
    <property type="match status" value="1"/>
</dbReference>
<dbReference type="Gene3D" id="1.10.10.60">
    <property type="entry name" value="Homeodomain-like"/>
    <property type="match status" value="1"/>
</dbReference>
<dbReference type="RefSeq" id="WP_015724401.1">
    <property type="nucleotide sequence ID" value="NC_014972.1"/>
</dbReference>
<dbReference type="PRINTS" id="PR01590">
    <property type="entry name" value="HTHFIS"/>
</dbReference>
<sequence length="459" mass="52027">MEDKKAAVLAYKCPPESRLSIEAALAAQCDLTFHNDPQQFQHEVSKKPYDIIFMNFQPEKGKKMGLLQKIQEHVPSTPVIITCESEDSVHIDKNQEPIIYDVLSHPLSPGRVKRTVRQALHKRQQERELDYLRRTQDIVYSFDRIIAESDSFKAVIKSLKKFASTDATILITGSTGTGKSFLSGTVHYNSPRRNRPFIKINCANIPETLLESELFGHEKGAFTGADKQRIGRFEQADGGTVFLDEIGEIPLEIQAKLLRVLEEKSFERVGGNKTIRVDVRLITATNRDLQALIAAGKFREDLYYRISVLPVHLPQLKERPRCLVPLANKLLEKSAASLNKRHITGFTPEVLAMIQGYEWPGNIRQLANTIERAVILEEGELIGLSSIHIPEMGRTAAPLIQEIEPLAVHERELILKALTDNLWVQKDAARSLGISPRALNYKIKKFGITHQNWRKHRKE</sequence>
<keyword evidence="5" id="KW-0804">Transcription</keyword>
<dbReference type="Proteomes" id="UP000006365">
    <property type="component" value="Chromosome"/>
</dbReference>
<keyword evidence="3" id="KW-0805">Transcription regulation</keyword>
<dbReference type="PROSITE" id="PS00676">
    <property type="entry name" value="SIGMA54_INTERACT_2"/>
    <property type="match status" value="1"/>
</dbReference>
<dbReference type="PANTHER" id="PTHR32071">
    <property type="entry name" value="TRANSCRIPTIONAL REGULATORY PROTEIN"/>
    <property type="match status" value="1"/>
</dbReference>
<dbReference type="SUPFAM" id="SSF52172">
    <property type="entry name" value="CheY-like"/>
    <property type="match status" value="1"/>
</dbReference>
<evidence type="ECO:0000256" key="5">
    <source>
        <dbReference type="ARBA" id="ARBA00023163"/>
    </source>
</evidence>
<evidence type="ECO:0000256" key="1">
    <source>
        <dbReference type="ARBA" id="ARBA00022741"/>
    </source>
</evidence>
<dbReference type="Pfam" id="PF00158">
    <property type="entry name" value="Sigma54_activat"/>
    <property type="match status" value="1"/>
</dbReference>
<evidence type="ECO:0000256" key="2">
    <source>
        <dbReference type="ARBA" id="ARBA00022840"/>
    </source>
</evidence>
<dbReference type="InterPro" id="IPR003593">
    <property type="entry name" value="AAA+_ATPase"/>
</dbReference>
<gene>
    <name evidence="7" type="ordered locus">Despr_1708</name>
</gene>
<dbReference type="Gene3D" id="3.40.50.300">
    <property type="entry name" value="P-loop containing nucleotide triphosphate hydrolases"/>
    <property type="match status" value="1"/>
</dbReference>
<feature type="domain" description="Sigma-54 factor interaction" evidence="6">
    <location>
        <begin position="145"/>
        <end position="375"/>
    </location>
</feature>
<dbReference type="GO" id="GO:0006355">
    <property type="term" value="P:regulation of DNA-templated transcription"/>
    <property type="evidence" value="ECO:0007669"/>
    <property type="project" value="InterPro"/>
</dbReference>
<evidence type="ECO:0000256" key="4">
    <source>
        <dbReference type="ARBA" id="ARBA00023125"/>
    </source>
</evidence>
<dbReference type="Pfam" id="PF25601">
    <property type="entry name" value="AAA_lid_14"/>
    <property type="match status" value="1"/>
</dbReference>
<evidence type="ECO:0000313" key="7">
    <source>
        <dbReference type="EMBL" id="ADW17860.1"/>
    </source>
</evidence>
<dbReference type="CDD" id="cd00009">
    <property type="entry name" value="AAA"/>
    <property type="match status" value="1"/>
</dbReference>
<evidence type="ECO:0000256" key="3">
    <source>
        <dbReference type="ARBA" id="ARBA00023015"/>
    </source>
</evidence>
<dbReference type="PROSITE" id="PS00688">
    <property type="entry name" value="SIGMA54_INTERACT_3"/>
    <property type="match status" value="1"/>
</dbReference>
<reference evidence="7 8" key="1">
    <citation type="journal article" date="2011" name="Stand. Genomic Sci.">
        <title>Complete genome sequence of Desulfobulbus propionicus type strain (1pr3).</title>
        <authorList>
            <person name="Pagani I."/>
            <person name="Lapidus A."/>
            <person name="Nolan M."/>
            <person name="Lucas S."/>
            <person name="Hammon N."/>
            <person name="Deshpande S."/>
            <person name="Cheng J.F."/>
            <person name="Chertkov O."/>
            <person name="Davenport K."/>
            <person name="Tapia R."/>
            <person name="Han C."/>
            <person name="Goodwin L."/>
            <person name="Pitluck S."/>
            <person name="Liolios K."/>
            <person name="Mavromatis K."/>
            <person name="Ivanova N."/>
            <person name="Mikhailova N."/>
            <person name="Pati A."/>
            <person name="Chen A."/>
            <person name="Palaniappan K."/>
            <person name="Land M."/>
            <person name="Hauser L."/>
            <person name="Chang Y.J."/>
            <person name="Jeffries C.D."/>
            <person name="Detter J.C."/>
            <person name="Brambilla E."/>
            <person name="Kannan K.P."/>
            <person name="Djao O.D."/>
            <person name="Rohde M."/>
            <person name="Pukall R."/>
            <person name="Spring S."/>
            <person name="Goker M."/>
            <person name="Sikorski J."/>
            <person name="Woyke T."/>
            <person name="Bristow J."/>
            <person name="Eisen J.A."/>
            <person name="Markowitz V."/>
            <person name="Hugenholtz P."/>
            <person name="Kyrpides N.C."/>
            <person name="Klenk H.P."/>
        </authorList>
    </citation>
    <scope>NUCLEOTIDE SEQUENCE [LARGE SCALE GENOMIC DNA]</scope>
    <source>
        <strain evidence="8">ATCC 33891 / DSM 2032 / 1pr3</strain>
    </source>
</reference>
<dbReference type="GO" id="GO:0005524">
    <property type="term" value="F:ATP binding"/>
    <property type="evidence" value="ECO:0007669"/>
    <property type="project" value="UniProtKB-KW"/>
</dbReference>
<keyword evidence="4" id="KW-0238">DNA-binding</keyword>
<dbReference type="InterPro" id="IPR025944">
    <property type="entry name" value="Sigma_54_int_dom_CS"/>
</dbReference>
<dbReference type="InterPro" id="IPR011006">
    <property type="entry name" value="CheY-like_superfamily"/>
</dbReference>
<dbReference type="InterPro" id="IPR002078">
    <property type="entry name" value="Sigma_54_int"/>
</dbReference>
<dbReference type="EMBL" id="CP002364">
    <property type="protein sequence ID" value="ADW17860.1"/>
    <property type="molecule type" value="Genomic_DNA"/>
</dbReference>
<dbReference type="InterPro" id="IPR002197">
    <property type="entry name" value="HTH_Fis"/>
</dbReference>
<proteinExistence type="predicted"/>
<protein>
    <submittedName>
        <fullName evidence="7">Sigma54 specific transcriptional regulator, Fis family</fullName>
    </submittedName>
</protein>
<dbReference type="InterPro" id="IPR058031">
    <property type="entry name" value="AAA_lid_NorR"/>
</dbReference>
<keyword evidence="8" id="KW-1185">Reference proteome</keyword>
<keyword evidence="1" id="KW-0547">Nucleotide-binding</keyword>
<evidence type="ECO:0000259" key="6">
    <source>
        <dbReference type="PROSITE" id="PS50045"/>
    </source>
</evidence>
<organism evidence="7 8">
    <name type="scientific">Desulfobulbus propionicus (strain ATCC 33891 / DSM 2032 / VKM B-1956 / 1pr3)</name>
    <dbReference type="NCBI Taxonomy" id="577650"/>
    <lineage>
        <taxon>Bacteria</taxon>
        <taxon>Pseudomonadati</taxon>
        <taxon>Thermodesulfobacteriota</taxon>
        <taxon>Desulfobulbia</taxon>
        <taxon>Desulfobulbales</taxon>
        <taxon>Desulfobulbaceae</taxon>
        <taxon>Desulfobulbus</taxon>
    </lineage>
</organism>
<dbReference type="AlphaFoldDB" id="A0A7U3YM23"/>
<dbReference type="Pfam" id="PF02954">
    <property type="entry name" value="HTH_8"/>
    <property type="match status" value="1"/>
</dbReference>
<dbReference type="SMART" id="SM00382">
    <property type="entry name" value="AAA"/>
    <property type="match status" value="1"/>
</dbReference>
<accession>A0A7U3YM23</accession>
<dbReference type="KEGG" id="dpr:Despr_1708"/>
<dbReference type="FunFam" id="3.40.50.300:FF:000006">
    <property type="entry name" value="DNA-binding transcriptional regulator NtrC"/>
    <property type="match status" value="1"/>
</dbReference>